<evidence type="ECO:0000313" key="3">
    <source>
        <dbReference type="EMBL" id="KAJ8883389.1"/>
    </source>
</evidence>
<evidence type="ECO:0000313" key="4">
    <source>
        <dbReference type="Proteomes" id="UP001159363"/>
    </source>
</evidence>
<organism evidence="3 4">
    <name type="scientific">Dryococelus australis</name>
    <dbReference type="NCBI Taxonomy" id="614101"/>
    <lineage>
        <taxon>Eukaryota</taxon>
        <taxon>Metazoa</taxon>
        <taxon>Ecdysozoa</taxon>
        <taxon>Arthropoda</taxon>
        <taxon>Hexapoda</taxon>
        <taxon>Insecta</taxon>
        <taxon>Pterygota</taxon>
        <taxon>Neoptera</taxon>
        <taxon>Polyneoptera</taxon>
        <taxon>Phasmatodea</taxon>
        <taxon>Verophasmatodea</taxon>
        <taxon>Anareolatae</taxon>
        <taxon>Phasmatidae</taxon>
        <taxon>Eurycanthinae</taxon>
        <taxon>Dryococelus</taxon>
    </lineage>
</organism>
<name>A0ABQ9HGM1_9NEOP</name>
<accession>A0ABQ9HGM1</accession>
<keyword evidence="2" id="KW-1133">Transmembrane helix</keyword>
<keyword evidence="1" id="KW-0560">Oxidoreductase</keyword>
<dbReference type="InterPro" id="IPR016162">
    <property type="entry name" value="Ald_DH_N"/>
</dbReference>
<protein>
    <submittedName>
        <fullName evidence="3">Uncharacterized protein</fullName>
    </submittedName>
</protein>
<dbReference type="InterPro" id="IPR012394">
    <property type="entry name" value="Aldehyde_DH_NAD(P)"/>
</dbReference>
<keyword evidence="2" id="KW-0812">Transmembrane</keyword>
<dbReference type="Gene3D" id="3.40.605.10">
    <property type="entry name" value="Aldehyde Dehydrogenase, Chain A, domain 1"/>
    <property type="match status" value="1"/>
</dbReference>
<reference evidence="3 4" key="1">
    <citation type="submission" date="2023-02" db="EMBL/GenBank/DDBJ databases">
        <title>LHISI_Scaffold_Assembly.</title>
        <authorList>
            <person name="Stuart O.P."/>
            <person name="Cleave R."/>
            <person name="Magrath M.J.L."/>
            <person name="Mikheyev A.S."/>
        </authorList>
    </citation>
    <scope>NUCLEOTIDE SEQUENCE [LARGE SCALE GENOMIC DNA]</scope>
    <source>
        <strain evidence="3">Daus_M_001</strain>
        <tissue evidence="3">Leg muscle</tissue>
    </source>
</reference>
<keyword evidence="4" id="KW-1185">Reference proteome</keyword>
<proteinExistence type="predicted"/>
<sequence>MGAYHGRHSFETFSHKRSVFIKNYNRIGEKLSASRYPPYSEGKTSFLKFLLKNRCGVRFSYVSYLVVFALGVAAAFTRTAIAKCRCLVI</sequence>
<evidence type="ECO:0000256" key="2">
    <source>
        <dbReference type="SAM" id="Phobius"/>
    </source>
</evidence>
<feature type="transmembrane region" description="Helical" evidence="2">
    <location>
        <begin position="61"/>
        <end position="81"/>
    </location>
</feature>
<dbReference type="Proteomes" id="UP001159363">
    <property type="component" value="Chromosome 4"/>
</dbReference>
<dbReference type="EMBL" id="JARBHB010000005">
    <property type="protein sequence ID" value="KAJ8883389.1"/>
    <property type="molecule type" value="Genomic_DNA"/>
</dbReference>
<comment type="caution">
    <text evidence="3">The sequence shown here is derived from an EMBL/GenBank/DDBJ whole genome shotgun (WGS) entry which is preliminary data.</text>
</comment>
<evidence type="ECO:0000256" key="1">
    <source>
        <dbReference type="ARBA" id="ARBA00023002"/>
    </source>
</evidence>
<dbReference type="PANTHER" id="PTHR43570:SF16">
    <property type="entry name" value="ALDEHYDE DEHYDROGENASE TYPE III, ISOFORM Q"/>
    <property type="match status" value="1"/>
</dbReference>
<keyword evidence="2" id="KW-0472">Membrane</keyword>
<gene>
    <name evidence="3" type="ORF">PR048_015232</name>
</gene>
<dbReference type="PANTHER" id="PTHR43570">
    <property type="entry name" value="ALDEHYDE DEHYDROGENASE"/>
    <property type="match status" value="1"/>
</dbReference>